<dbReference type="Pfam" id="PF09734">
    <property type="entry name" value="Tau95"/>
    <property type="match status" value="1"/>
</dbReference>
<dbReference type="GO" id="GO:0001003">
    <property type="term" value="F:RNA polymerase III type 2 promoter sequence-specific DNA binding"/>
    <property type="evidence" value="ECO:0007669"/>
    <property type="project" value="TreeGrafter"/>
</dbReference>
<dbReference type="GO" id="GO:0000127">
    <property type="term" value="C:transcription factor TFIIIC complex"/>
    <property type="evidence" value="ECO:0007669"/>
    <property type="project" value="InterPro"/>
</dbReference>
<dbReference type="OrthoDB" id="5598268at2759"/>
<dbReference type="InterPro" id="IPR040454">
    <property type="entry name" value="TF_IIIC_Tfc1/Sfc1"/>
</dbReference>
<dbReference type="EMBL" id="JADFTS010000002">
    <property type="protein sequence ID" value="KAF9620904.1"/>
    <property type="molecule type" value="Genomic_DNA"/>
</dbReference>
<evidence type="ECO:0000313" key="3">
    <source>
        <dbReference type="Proteomes" id="UP000631114"/>
    </source>
</evidence>
<proteinExistence type="predicted"/>
<gene>
    <name evidence="2" type="ORF">IFM89_015301</name>
</gene>
<keyword evidence="3" id="KW-1185">Reference proteome</keyword>
<dbReference type="PANTHER" id="PTHR13230:SF5">
    <property type="entry name" value="GENERAL TRANSCRIPTION FACTOR 3C POLYPEPTIDE 5"/>
    <property type="match status" value="1"/>
</dbReference>
<sequence length="319" mass="37435">MIKYSYRMSHFEPIHFHPLVYLKLLQIPRKINWEDHITRGSDHWEWQKAVSVLFDERPIWHTISLNHRLLDKGLRVGAHMFKRLLFRTAYYFSTGPYRQLWIRKGYQRIDFRVPPPVRRIGDVHATDKLKHMWKDLCALQVFPCKCQISLQLFELDDDYIREEIKKPPEDTCSCSTGWFSSFVHDSLKLRIAVRFLSVYPKMGAESLLKSASLRFEKSKRARALKSDFRPKEMEHQLNKGSNFCSLLPDAGDGDFILNPLSYPIGENTSKNYLQKLFGSFPSTKAASNKDQEVEFSDAEYQIFEQDSDDNANYSGDDDY</sequence>
<accession>A0A835MBH3</accession>
<name>A0A835MBH3_9MAGN</name>
<feature type="domain" description="Transcription factor IIIC subunit 5 HTH" evidence="1">
    <location>
        <begin position="35"/>
        <end position="106"/>
    </location>
</feature>
<dbReference type="Proteomes" id="UP000631114">
    <property type="component" value="Unassembled WGS sequence"/>
</dbReference>
<dbReference type="AlphaFoldDB" id="A0A835MBH3"/>
<dbReference type="GO" id="GO:0006384">
    <property type="term" value="P:transcription initiation at RNA polymerase III promoter"/>
    <property type="evidence" value="ECO:0007669"/>
    <property type="project" value="InterPro"/>
</dbReference>
<reference evidence="2 3" key="1">
    <citation type="submission" date="2020-10" db="EMBL/GenBank/DDBJ databases">
        <title>The Coptis chinensis genome and diversification of protoberbering-type alkaloids.</title>
        <authorList>
            <person name="Wang B."/>
            <person name="Shu S."/>
            <person name="Song C."/>
            <person name="Liu Y."/>
        </authorList>
    </citation>
    <scope>NUCLEOTIDE SEQUENCE [LARGE SCALE GENOMIC DNA]</scope>
    <source>
        <strain evidence="2">HL-2020</strain>
        <tissue evidence="2">Leaf</tissue>
    </source>
</reference>
<dbReference type="InterPro" id="IPR019136">
    <property type="entry name" value="TF_IIIC_su-5_HTH"/>
</dbReference>
<dbReference type="PANTHER" id="PTHR13230">
    <property type="entry name" value="GENERAL TRANSCRIPTION FACTOR IIIC, POLYPEPTIDE 5"/>
    <property type="match status" value="1"/>
</dbReference>
<comment type="caution">
    <text evidence="2">The sequence shown here is derived from an EMBL/GenBank/DDBJ whole genome shotgun (WGS) entry which is preliminary data.</text>
</comment>
<evidence type="ECO:0000313" key="2">
    <source>
        <dbReference type="EMBL" id="KAF9620904.1"/>
    </source>
</evidence>
<protein>
    <recommendedName>
        <fullName evidence="1">Transcription factor IIIC subunit 5 HTH domain-containing protein</fullName>
    </recommendedName>
</protein>
<evidence type="ECO:0000259" key="1">
    <source>
        <dbReference type="Pfam" id="PF09734"/>
    </source>
</evidence>
<dbReference type="GO" id="GO:0001002">
    <property type="term" value="F:RNA polymerase III type 1 promoter sequence-specific DNA binding"/>
    <property type="evidence" value="ECO:0007669"/>
    <property type="project" value="TreeGrafter"/>
</dbReference>
<organism evidence="2 3">
    <name type="scientific">Coptis chinensis</name>
    <dbReference type="NCBI Taxonomy" id="261450"/>
    <lineage>
        <taxon>Eukaryota</taxon>
        <taxon>Viridiplantae</taxon>
        <taxon>Streptophyta</taxon>
        <taxon>Embryophyta</taxon>
        <taxon>Tracheophyta</taxon>
        <taxon>Spermatophyta</taxon>
        <taxon>Magnoliopsida</taxon>
        <taxon>Ranunculales</taxon>
        <taxon>Ranunculaceae</taxon>
        <taxon>Coptidoideae</taxon>
        <taxon>Coptis</taxon>
    </lineage>
</organism>